<accession>A0ACB7WT93</accession>
<dbReference type="EMBL" id="CM037011">
    <property type="protein sequence ID" value="KAH7691565.1"/>
    <property type="molecule type" value="Genomic_DNA"/>
</dbReference>
<sequence>MGEFKGEFASFLVLGFFVSFNIVLLVHAQLLPIVTDHRKNTSQIRTYIVHVLKPEGSNFLGAEDLENWHKSFLPNTTLDTGEPRLLFSYKEAISGFAARLTPEEVRDMERMDGFLRANPSRTLHLQTTYTHDFLNLSTLFAVWSTSNSFYGEGIIIGVLDTGIHMPHPSFDDTGMPPRPSGWNASCYLQTPCNGKVIAAQSFDRANSTTPPSDIDQGHGTHVAGIAAGNFVDNAEVLDQALGRAAGMAPKAFISVYKVCWNIGGCGTDGVLAGIDKAIQDGVHILQMSFGARKPRWIKSFVNDDVAVGTFSAMQKGIFPCTAAGNNGPDPETLIHAAPWDMVVGATTTDRRIRSTVILGNGTQFYGESAYQPNMITNQFYPLVFPGSNGHFGQQYCLNNSLNGIDVRDKIVMCDVGVLDSIEKGKMVRNAGGAGMILMNFDKLGYTTFRRSPSSGIACELQRCPST</sequence>
<evidence type="ECO:0000313" key="1">
    <source>
        <dbReference type="EMBL" id="KAH7691565.1"/>
    </source>
</evidence>
<reference evidence="2" key="1">
    <citation type="journal article" date="2022" name="Nat. Commun.">
        <title>Chromosome evolution and the genetic basis of agronomically important traits in greater yam.</title>
        <authorList>
            <person name="Bredeson J.V."/>
            <person name="Lyons J.B."/>
            <person name="Oniyinde I.O."/>
            <person name="Okereke N.R."/>
            <person name="Kolade O."/>
            <person name="Nnabue I."/>
            <person name="Nwadili C.O."/>
            <person name="Hribova E."/>
            <person name="Parker M."/>
            <person name="Nwogha J."/>
            <person name="Shu S."/>
            <person name="Carlson J."/>
            <person name="Kariba R."/>
            <person name="Muthemba S."/>
            <person name="Knop K."/>
            <person name="Barton G.J."/>
            <person name="Sherwood A.V."/>
            <person name="Lopez-Montes A."/>
            <person name="Asiedu R."/>
            <person name="Jamnadass R."/>
            <person name="Muchugi A."/>
            <person name="Goodstein D."/>
            <person name="Egesi C.N."/>
            <person name="Featherston J."/>
            <person name="Asfaw A."/>
            <person name="Simpson G.G."/>
            <person name="Dolezel J."/>
            <person name="Hendre P.S."/>
            <person name="Van Deynze A."/>
            <person name="Kumar P.L."/>
            <person name="Obidiegwu J.E."/>
            <person name="Bhattacharjee R."/>
            <person name="Rokhsar D.S."/>
        </authorList>
    </citation>
    <scope>NUCLEOTIDE SEQUENCE [LARGE SCALE GENOMIC DNA]</scope>
    <source>
        <strain evidence="2">cv. TDa95/00328</strain>
    </source>
</reference>
<organism evidence="1 2">
    <name type="scientific">Dioscorea alata</name>
    <name type="common">Purple yam</name>
    <dbReference type="NCBI Taxonomy" id="55571"/>
    <lineage>
        <taxon>Eukaryota</taxon>
        <taxon>Viridiplantae</taxon>
        <taxon>Streptophyta</taxon>
        <taxon>Embryophyta</taxon>
        <taxon>Tracheophyta</taxon>
        <taxon>Spermatophyta</taxon>
        <taxon>Magnoliopsida</taxon>
        <taxon>Liliopsida</taxon>
        <taxon>Dioscoreales</taxon>
        <taxon>Dioscoreaceae</taxon>
        <taxon>Dioscorea</taxon>
    </lineage>
</organism>
<proteinExistence type="predicted"/>
<protein>
    <submittedName>
        <fullName evidence="1">Peptidase S8 subtilisin-related protein</fullName>
        <ecNumber evidence="1">3.4.21.25</ecNumber>
    </submittedName>
</protein>
<gene>
    <name evidence="1" type="ORF">IHE45_01G007000</name>
</gene>
<dbReference type="Proteomes" id="UP000827976">
    <property type="component" value="Chromosome 1"/>
</dbReference>
<name>A0ACB7WT93_DIOAL</name>
<comment type="caution">
    <text evidence="1">The sequence shown here is derived from an EMBL/GenBank/DDBJ whole genome shotgun (WGS) entry which is preliminary data.</text>
</comment>
<evidence type="ECO:0000313" key="2">
    <source>
        <dbReference type="Proteomes" id="UP000827976"/>
    </source>
</evidence>
<keyword evidence="2" id="KW-1185">Reference proteome</keyword>
<dbReference type="EC" id="3.4.21.25" evidence="1"/>
<keyword evidence="1" id="KW-0378">Hydrolase</keyword>